<evidence type="ECO:0000256" key="3">
    <source>
        <dbReference type="ARBA" id="ARBA00012891"/>
    </source>
</evidence>
<reference evidence="12" key="1">
    <citation type="journal article" date="2014" name="Genome Biol. Evol.">
        <title>Comparative genomic analysis of malaria mosquito vector-associated novel pathogen Elizabethkingia anophelis.</title>
        <authorList>
            <person name="Teo J."/>
            <person name="Tan S.Y."/>
            <person name="Liu Y."/>
            <person name="Tay M."/>
            <person name="Ding Y."/>
            <person name="Li Y."/>
            <person name="Kjelleberg S."/>
            <person name="Givskov M."/>
            <person name="Lin R.T."/>
            <person name="Yang L."/>
        </authorList>
    </citation>
    <scope>NUCLEOTIDE SEQUENCE</scope>
</reference>
<evidence type="ECO:0000256" key="6">
    <source>
        <dbReference type="ARBA" id="ARBA00023235"/>
    </source>
</evidence>
<evidence type="ECO:0000256" key="4">
    <source>
        <dbReference type="ARBA" id="ARBA00023029"/>
    </source>
</evidence>
<dbReference type="InterPro" id="IPR013497">
    <property type="entry name" value="Topo_IA_cen"/>
</dbReference>
<keyword evidence="4" id="KW-0799">Topoisomerase</keyword>
<dbReference type="GO" id="GO:0003917">
    <property type="term" value="F:DNA topoisomerase type I (single strand cut, ATP-independent) activity"/>
    <property type="evidence" value="ECO:0007669"/>
    <property type="project" value="UniProtKB-EC"/>
</dbReference>
<reference evidence="12" key="6">
    <citation type="journal article" date="2017" name="Nat. Commun.">
        <title>Evolutionary dynamics and genomic features of the Elizabethkingia anophelis 2015 to 2016 Wisconsin outbreak strain.</title>
        <authorList>
            <person name="Perrin A."/>
            <person name="Larsonneur E."/>
            <person name="Nicholson A.C."/>
            <person name="Edwards D.J."/>
            <person name="Gundlach K.M."/>
            <person name="Whitney A.M."/>
            <person name="Gulvik C.A."/>
            <person name="Bell M.E."/>
            <person name="Rendueles O."/>
            <person name="Cury J."/>
            <person name="Hugon P."/>
            <person name="Clermont D."/>
            <person name="Enouf V."/>
            <person name="Loparev V."/>
            <person name="Juieng P."/>
            <person name="Monson T."/>
            <person name="Warshauer D."/>
            <person name="Elbadawi L.I."/>
            <person name="Walters M.S."/>
            <person name="Crist M.B."/>
            <person name="Noble-Wang J."/>
            <person name="Borlaug G."/>
            <person name="Rocha E.P.C."/>
            <person name="Criscuolo A."/>
            <person name="Touchon M."/>
            <person name="Davis J.P."/>
            <person name="Holt K.E."/>
            <person name="McQuiston J.R."/>
            <person name="Brisse S."/>
        </authorList>
    </citation>
    <scope>NUCLEOTIDE SEQUENCE</scope>
</reference>
<dbReference type="Pfam" id="PF01131">
    <property type="entry name" value="Topoisom_bac"/>
    <property type="match status" value="1"/>
</dbReference>
<dbReference type="Gene3D" id="1.10.460.10">
    <property type="entry name" value="Topoisomerase I, domain 2"/>
    <property type="match status" value="1"/>
</dbReference>
<dbReference type="InterPro" id="IPR023406">
    <property type="entry name" value="Topo_IA_AS"/>
</dbReference>
<dbReference type="GO" id="GO:0006265">
    <property type="term" value="P:DNA topological change"/>
    <property type="evidence" value="ECO:0007669"/>
    <property type="project" value="InterPro"/>
</dbReference>
<sequence length="551" mass="63457">MTDKSIKEGFNNLLSGNSKDNLYFSAKARAESDWLIGMNATRLMTLNNNILLSIGRVQTPTLRLIVDRYLDHKNFVTKDFWKQFIVVDNNNPDQQLKLACDIEFENEEKIQKYVYNLKNLTNCIVRREDKKEREAAPKLYSLTSLQKDANSKLNFTADETLKVLQGLYEKHKLVTYPRTDSEYLTDNQIGDVQNVLRSHKLYFSEINVISDISNNSAFNNAKVTDHHAVIPTNIVPDNNILSRLSEKERNLYDLVITRFFQRFSPDCQKEKVVLTTNLEGESFTYSQTTEVYKGWKIYNVEKDDKITFPILIKDQDKKIILEHSYSKHQTQPKKIHTEASLLSAMETAGKEIENEDLKEQMKGKGLGTPATRSGIIEILIKRSFIIRKGKQLIPTTTGIDLIEKVRDHKISIPEWTAEQEYELYKVEMGENSYSDYIDNIKNTVRNIIQELDGIKIEKQSVESKIIGSCPKCQKGNVIEGKKGYGCTEYKRGCDFVIWKEKASKKLSASIVKTLIEKRKTKKLDGFISKAQNKFSASLILNNDFKVEFDFN</sequence>
<name>A0A455ZI24_9FLAO</name>
<keyword evidence="5" id="KW-0238">DNA-binding</keyword>
<dbReference type="GO" id="GO:0003677">
    <property type="term" value="F:DNA binding"/>
    <property type="evidence" value="ECO:0007669"/>
    <property type="project" value="UniProtKB-KW"/>
</dbReference>
<reference evidence="12" key="5">
    <citation type="journal article" date="2017" name="Genome Announc.">
        <title>Complete Circularized Genome Sequences of Four Strains of Elizabethkingia anophelis, Including Two Novel Strains Isolated from Wild-Caught Anopheles sinensis.</title>
        <authorList>
            <person name="Pei D."/>
            <person name="Nicholson A.C."/>
            <person name="Jiang J."/>
            <person name="Chen H."/>
            <person name="Whitney A.M."/>
            <person name="Villarma A."/>
            <person name="Bell M."/>
            <person name="Humrighouse B."/>
            <person name="Rowe L.A."/>
            <person name="Sheth M."/>
            <person name="Batra D."/>
            <person name="Juieng P."/>
            <person name="Loparev V.N."/>
            <person name="McQuiston J.R."/>
            <person name="Lan Y."/>
            <person name="Ma Y."/>
            <person name="Xu J."/>
        </authorList>
    </citation>
    <scope>NUCLEOTIDE SEQUENCE</scope>
</reference>
<reference evidence="12" key="2">
    <citation type="journal article" date="2014" name="PLoS ONE">
        <title>Insights from the genome annotation of Elizabethkingia anophelis from the malaria vector Anopheles gambiae.</title>
        <authorList>
            <person name="Kukutla P."/>
            <person name="Lindberg B.G."/>
            <person name="Pei D."/>
            <person name="Rayl M."/>
            <person name="Yu W."/>
            <person name="Steritz M."/>
            <person name="Faye I."/>
            <person name="Xu J."/>
        </authorList>
    </citation>
    <scope>NUCLEOTIDE SEQUENCE</scope>
</reference>
<evidence type="ECO:0000256" key="8">
    <source>
        <dbReference type="ARBA" id="ARBA00031985"/>
    </source>
</evidence>
<reference evidence="12" key="8">
    <citation type="journal article" date="2018" name="J. ISSAAS">
        <title>In Silico Identification of Three Types of Integrative and Conjugative Elements (ICEs) in Elizabethkingia anophelis Strains Isolated from Around the World.</title>
        <authorList>
            <person name="Xu J."/>
            <person name="Pei D."/>
            <person name="Nicholson A."/>
            <person name="Lan Y."/>
            <person name="Xia Q."/>
        </authorList>
    </citation>
    <scope>NUCLEOTIDE SEQUENCE</scope>
</reference>
<evidence type="ECO:0000256" key="9">
    <source>
        <dbReference type="ARBA" id="ARBA00032235"/>
    </source>
</evidence>
<dbReference type="InterPro" id="IPR003602">
    <property type="entry name" value="Topo_IA_DNA-bd_dom"/>
</dbReference>
<evidence type="ECO:0000259" key="11">
    <source>
        <dbReference type="PROSITE" id="PS52039"/>
    </source>
</evidence>
<dbReference type="GO" id="GO:0006281">
    <property type="term" value="P:DNA repair"/>
    <property type="evidence" value="ECO:0007669"/>
    <property type="project" value="TreeGrafter"/>
</dbReference>
<dbReference type="PANTHER" id="PTHR11390:SF21">
    <property type="entry name" value="DNA TOPOISOMERASE 3-ALPHA"/>
    <property type="match status" value="1"/>
</dbReference>
<dbReference type="EC" id="5.6.2.1" evidence="3"/>
<dbReference type="PROSITE" id="PS00396">
    <property type="entry name" value="TOPO_IA_1"/>
    <property type="match status" value="1"/>
</dbReference>
<dbReference type="InterPro" id="IPR025589">
    <property type="entry name" value="Toprim_C_rpt"/>
</dbReference>
<dbReference type="SMART" id="SM00437">
    <property type="entry name" value="TOP1Ac"/>
    <property type="match status" value="1"/>
</dbReference>
<dbReference type="RefSeq" id="WP_260143581.1">
    <property type="nucleotide sequence ID" value="NZ_JBJDJO010000011.1"/>
</dbReference>
<evidence type="ECO:0000256" key="7">
    <source>
        <dbReference type="ARBA" id="ARBA00030003"/>
    </source>
</evidence>
<evidence type="ECO:0000256" key="10">
    <source>
        <dbReference type="ARBA" id="ARBA00032877"/>
    </source>
</evidence>
<reference evidence="12" key="4">
    <citation type="journal article" date="2016" name="Sci. Rep.">
        <title>Genomic epidemiology and global diversity of the emerging bacterial pathogen Elizabethkingia anophelis.</title>
        <authorList>
            <person name="Breurec S."/>
            <person name="Criscuolo A."/>
            <person name="Diancourt L."/>
            <person name="Rendueles O."/>
            <person name="Vandenbogaert M."/>
            <person name="Passet V."/>
            <person name="Caro V."/>
            <person name="Rocha E.P."/>
            <person name="Touchon M."/>
            <person name="Brisse S."/>
        </authorList>
    </citation>
    <scope>NUCLEOTIDE SEQUENCE</scope>
</reference>
<evidence type="ECO:0000313" key="12">
    <source>
        <dbReference type="EMBL" id="DAC76324.1"/>
    </source>
</evidence>
<reference evidence="12" key="7">
    <citation type="journal article" date="2017" name="Sci. Rep.">
        <title>Genomic features, phylogenetic relationships, and comparative genomics of Elizabethkingia anophelis strain EM361-97 isolated in Taiwan.</title>
        <authorList>
            <person name="Lin J.N."/>
            <person name="Lai C.H."/>
            <person name="Yang C.H."/>
            <person name="Huang Y.H."/>
            <person name="Lin H.H."/>
        </authorList>
    </citation>
    <scope>NUCLEOTIDE SEQUENCE</scope>
</reference>
<proteinExistence type="inferred from homology"/>
<evidence type="ECO:0000256" key="5">
    <source>
        <dbReference type="ARBA" id="ARBA00023125"/>
    </source>
</evidence>
<dbReference type="SUPFAM" id="SSF56712">
    <property type="entry name" value="Prokaryotic type I DNA topoisomerase"/>
    <property type="match status" value="1"/>
</dbReference>
<evidence type="ECO:0000256" key="1">
    <source>
        <dbReference type="ARBA" id="ARBA00000213"/>
    </source>
</evidence>
<organism evidence="12">
    <name type="scientific">Elizabethkingia anophelis</name>
    <dbReference type="NCBI Taxonomy" id="1117645"/>
    <lineage>
        <taxon>Bacteria</taxon>
        <taxon>Pseudomonadati</taxon>
        <taxon>Bacteroidota</taxon>
        <taxon>Flavobacteriia</taxon>
        <taxon>Flavobacteriales</taxon>
        <taxon>Weeksellaceae</taxon>
        <taxon>Elizabethkingia</taxon>
    </lineage>
</organism>
<dbReference type="InterPro" id="IPR013824">
    <property type="entry name" value="Topo_IA_cen_sub1"/>
</dbReference>
<dbReference type="InterPro" id="IPR013826">
    <property type="entry name" value="Topo_IA_cen_sub3"/>
</dbReference>
<dbReference type="EMBL" id="BK010621">
    <property type="protein sequence ID" value="DAC76324.1"/>
    <property type="molecule type" value="Genomic_DNA"/>
</dbReference>
<reference evidence="12" key="3">
    <citation type="journal article" date="2016" name="Genome Announc.">
        <title>Complete Genome Sequences of Four Strains from the 2015-2016 Elizabethkingia anophelis Outbreak.</title>
        <authorList>
            <person name="Nicholson A.C."/>
            <person name="Whitney A.M."/>
            <person name="Emery B.D."/>
            <person name="Bell M.E."/>
            <person name="Gartin J.T."/>
            <person name="Humrighouse B.W."/>
            <person name="Loparev V.N."/>
            <person name="Batra D."/>
            <person name="Sheth M."/>
            <person name="Rowe L.A."/>
            <person name="Juieng P."/>
            <person name="Knipe K."/>
            <person name="Gulvik C."/>
            <person name="McQuiston J.R."/>
        </authorList>
    </citation>
    <scope>NUCLEOTIDE SEQUENCE</scope>
</reference>
<dbReference type="PROSITE" id="PS52039">
    <property type="entry name" value="TOPO_IA_2"/>
    <property type="match status" value="1"/>
</dbReference>
<dbReference type="Pfam" id="PF13342">
    <property type="entry name" value="Toprim_Crpt"/>
    <property type="match status" value="1"/>
</dbReference>
<evidence type="ECO:0000256" key="2">
    <source>
        <dbReference type="ARBA" id="ARBA00009446"/>
    </source>
</evidence>
<dbReference type="PRINTS" id="PR00417">
    <property type="entry name" value="PRTPISMRASEI"/>
</dbReference>
<feature type="domain" description="Topo IA-type catalytic" evidence="11">
    <location>
        <begin position="19"/>
        <end position="448"/>
    </location>
</feature>
<dbReference type="InterPro" id="IPR023405">
    <property type="entry name" value="Topo_IA_core_domain"/>
</dbReference>
<dbReference type="CDD" id="cd00186">
    <property type="entry name" value="TOP1Ac"/>
    <property type="match status" value="1"/>
</dbReference>
<accession>A0A455ZI24</accession>
<dbReference type="GO" id="GO:0006310">
    <property type="term" value="P:DNA recombination"/>
    <property type="evidence" value="ECO:0007669"/>
    <property type="project" value="TreeGrafter"/>
</dbReference>
<dbReference type="GO" id="GO:0043597">
    <property type="term" value="C:cytoplasmic replication fork"/>
    <property type="evidence" value="ECO:0007669"/>
    <property type="project" value="TreeGrafter"/>
</dbReference>
<dbReference type="InterPro" id="IPR003601">
    <property type="entry name" value="Topo_IA_2"/>
</dbReference>
<dbReference type="InterPro" id="IPR000380">
    <property type="entry name" value="Topo_IA"/>
</dbReference>
<dbReference type="InterPro" id="IPR013825">
    <property type="entry name" value="Topo_IA_cen_sub2"/>
</dbReference>
<dbReference type="PANTHER" id="PTHR11390">
    <property type="entry name" value="PROKARYOTIC DNA TOPOISOMERASE"/>
    <property type="match status" value="1"/>
</dbReference>
<dbReference type="Gene3D" id="1.10.290.10">
    <property type="entry name" value="Topoisomerase I, domain 4"/>
    <property type="match status" value="1"/>
</dbReference>
<keyword evidence="6 12" id="KW-0413">Isomerase</keyword>
<comment type="similarity">
    <text evidence="2">Belongs to the type IA topoisomerase family.</text>
</comment>
<dbReference type="Gene3D" id="2.70.20.10">
    <property type="entry name" value="Topoisomerase I, domain 3"/>
    <property type="match status" value="1"/>
</dbReference>
<dbReference type="AlphaFoldDB" id="A0A455ZI24"/>
<comment type="catalytic activity">
    <reaction evidence="1">
        <text>ATP-independent breakage of single-stranded DNA, followed by passage and rejoining.</text>
        <dbReference type="EC" id="5.6.2.1"/>
    </reaction>
</comment>
<protein>
    <recommendedName>
        <fullName evidence="3">DNA topoisomerase</fullName>
        <ecNumber evidence="3">5.6.2.1</ecNumber>
    </recommendedName>
    <alternativeName>
        <fullName evidence="10">Omega-protein</fullName>
    </alternativeName>
    <alternativeName>
        <fullName evidence="9">Relaxing enzyme</fullName>
    </alternativeName>
    <alternativeName>
        <fullName evidence="7">Swivelase</fullName>
    </alternativeName>
    <alternativeName>
        <fullName evidence="8">Untwisting enzyme</fullName>
    </alternativeName>
</protein>
<dbReference type="SMART" id="SM00436">
    <property type="entry name" value="TOP1Bc"/>
    <property type="match status" value="1"/>
</dbReference>